<keyword evidence="4" id="KW-0560">Oxidoreductase</keyword>
<proteinExistence type="predicted"/>
<dbReference type="Pfam" id="PF00890">
    <property type="entry name" value="FAD_binding_2"/>
    <property type="match status" value="1"/>
</dbReference>
<comment type="caution">
    <text evidence="6">The sequence shown here is derived from an EMBL/GenBank/DDBJ whole genome shotgun (WGS) entry which is preliminary data.</text>
</comment>
<dbReference type="EMBL" id="JACHIN010000002">
    <property type="protein sequence ID" value="MBB5076292.1"/>
    <property type="molecule type" value="Genomic_DNA"/>
</dbReference>
<dbReference type="InterPro" id="IPR036188">
    <property type="entry name" value="FAD/NAD-bd_sf"/>
</dbReference>
<dbReference type="InterPro" id="IPR050315">
    <property type="entry name" value="FAD-oxidoreductase_2"/>
</dbReference>
<dbReference type="InterPro" id="IPR003953">
    <property type="entry name" value="FAD-dep_OxRdtase_2_FAD-bd"/>
</dbReference>
<evidence type="ECO:0000313" key="7">
    <source>
        <dbReference type="Proteomes" id="UP000568380"/>
    </source>
</evidence>
<name>A0A7W7ZYQ7_9ACTN</name>
<feature type="domain" description="FAD-dependent oxidoreductase 2 FAD-binding" evidence="5">
    <location>
        <begin position="3"/>
        <end position="42"/>
    </location>
</feature>
<comment type="cofactor">
    <cofactor evidence="1">
        <name>FAD</name>
        <dbReference type="ChEBI" id="CHEBI:57692"/>
    </cofactor>
</comment>
<dbReference type="GO" id="GO:0016491">
    <property type="term" value="F:oxidoreductase activity"/>
    <property type="evidence" value="ECO:0007669"/>
    <property type="project" value="UniProtKB-KW"/>
</dbReference>
<evidence type="ECO:0000259" key="5">
    <source>
        <dbReference type="Pfam" id="PF00890"/>
    </source>
</evidence>
<keyword evidence="7" id="KW-1185">Reference proteome</keyword>
<evidence type="ECO:0000256" key="3">
    <source>
        <dbReference type="ARBA" id="ARBA00022827"/>
    </source>
</evidence>
<sequence length="61" mass="6061">MLTDVDARVLRGDGSPIAGLYAAGNVPAAVMGETYPGPGATLGPAMTFGYAAAQHIAASLR</sequence>
<organism evidence="6 7">
    <name type="scientific">Nonomuraea endophytica</name>
    <dbReference type="NCBI Taxonomy" id="714136"/>
    <lineage>
        <taxon>Bacteria</taxon>
        <taxon>Bacillati</taxon>
        <taxon>Actinomycetota</taxon>
        <taxon>Actinomycetes</taxon>
        <taxon>Streptosporangiales</taxon>
        <taxon>Streptosporangiaceae</taxon>
        <taxon>Nonomuraea</taxon>
    </lineage>
</organism>
<accession>A0A7W7ZYQ7</accession>
<evidence type="ECO:0000256" key="1">
    <source>
        <dbReference type="ARBA" id="ARBA00001974"/>
    </source>
</evidence>
<dbReference type="SUPFAM" id="SSF51905">
    <property type="entry name" value="FAD/NAD(P)-binding domain"/>
    <property type="match status" value="1"/>
</dbReference>
<gene>
    <name evidence="6" type="ORF">HNR40_001756</name>
</gene>
<keyword evidence="3" id="KW-0274">FAD</keyword>
<dbReference type="PANTHER" id="PTHR43400">
    <property type="entry name" value="FUMARATE REDUCTASE"/>
    <property type="match status" value="1"/>
</dbReference>
<evidence type="ECO:0000256" key="2">
    <source>
        <dbReference type="ARBA" id="ARBA00022630"/>
    </source>
</evidence>
<dbReference type="Gene3D" id="3.50.50.60">
    <property type="entry name" value="FAD/NAD(P)-binding domain"/>
    <property type="match status" value="1"/>
</dbReference>
<dbReference type="PANTHER" id="PTHR43400:SF10">
    <property type="entry name" value="3-OXOSTEROID 1-DEHYDROGENASE"/>
    <property type="match status" value="1"/>
</dbReference>
<dbReference type="AlphaFoldDB" id="A0A7W7ZYQ7"/>
<evidence type="ECO:0000313" key="6">
    <source>
        <dbReference type="EMBL" id="MBB5076292.1"/>
    </source>
</evidence>
<keyword evidence="2" id="KW-0285">Flavoprotein</keyword>
<evidence type="ECO:0000256" key="4">
    <source>
        <dbReference type="ARBA" id="ARBA00023002"/>
    </source>
</evidence>
<protein>
    <submittedName>
        <fullName evidence="6">Putative oxidoreductase</fullName>
    </submittedName>
</protein>
<dbReference type="Proteomes" id="UP000568380">
    <property type="component" value="Unassembled WGS sequence"/>
</dbReference>
<reference evidence="6 7" key="1">
    <citation type="submission" date="2020-08" db="EMBL/GenBank/DDBJ databases">
        <title>Genomic Encyclopedia of Type Strains, Phase IV (KMG-IV): sequencing the most valuable type-strain genomes for metagenomic binning, comparative biology and taxonomic classification.</title>
        <authorList>
            <person name="Goeker M."/>
        </authorList>
    </citation>
    <scope>NUCLEOTIDE SEQUENCE [LARGE SCALE GENOMIC DNA]</scope>
    <source>
        <strain evidence="6 7">DSM 45385</strain>
    </source>
</reference>